<dbReference type="RefSeq" id="WP_274596080.1">
    <property type="nucleotide sequence ID" value="NZ_AP019791.1"/>
</dbReference>
<dbReference type="PROSITE" id="PS50043">
    <property type="entry name" value="HTH_LUXR_2"/>
    <property type="match status" value="1"/>
</dbReference>
<protein>
    <recommendedName>
        <fullName evidence="4">HTH luxR-type domain-containing protein</fullName>
    </recommendedName>
</protein>
<organism evidence="5 6">
    <name type="scientific">Rubrobacter xylanophilus</name>
    <dbReference type="NCBI Taxonomy" id="49319"/>
    <lineage>
        <taxon>Bacteria</taxon>
        <taxon>Bacillati</taxon>
        <taxon>Actinomycetota</taxon>
        <taxon>Rubrobacteria</taxon>
        <taxon>Rubrobacterales</taxon>
        <taxon>Rubrobacteraceae</taxon>
        <taxon>Rubrobacter</taxon>
    </lineage>
</organism>
<dbReference type="Gene3D" id="1.10.10.10">
    <property type="entry name" value="Winged helix-like DNA-binding domain superfamily/Winged helix DNA-binding domain"/>
    <property type="match status" value="1"/>
</dbReference>
<dbReference type="AlphaFoldDB" id="A0A510HKJ9"/>
<dbReference type="EMBL" id="AP019791">
    <property type="protein sequence ID" value="BBL80551.1"/>
    <property type="molecule type" value="Genomic_DNA"/>
</dbReference>
<dbReference type="SUPFAM" id="SSF46894">
    <property type="entry name" value="C-terminal effector domain of the bipartite response regulators"/>
    <property type="match status" value="1"/>
</dbReference>
<evidence type="ECO:0000256" key="1">
    <source>
        <dbReference type="ARBA" id="ARBA00023015"/>
    </source>
</evidence>
<dbReference type="SMART" id="SM00421">
    <property type="entry name" value="HTH_LUXR"/>
    <property type="match status" value="1"/>
</dbReference>
<keyword evidence="3" id="KW-0804">Transcription</keyword>
<dbReference type="InterPro" id="IPR000792">
    <property type="entry name" value="Tscrpt_reg_LuxR_C"/>
</dbReference>
<dbReference type="PRINTS" id="PR00038">
    <property type="entry name" value="HTHLUXR"/>
</dbReference>
<sequence length="368" mass="41062">MLEDRVFDEVKRLCYAGLEDDVLLREVAARLRRVVPFDAYCASKTDPLSAMITRSVHENLGGARIVSLFFRHLYFEDDVGGYNWLPASERPVERPVRLISEATGGRLERSMRYRELLRPAGLTYELRAFSAVGREFWGNLNLARERGRPDFDAREVSLVRRVAPHLGTGLRASTLRVRAAEADHGDAPGIVVLDDRGLVTHHTAAAERMLRDLGELGPGWREDGGLPAPVCMVLGALGRSLSPRSERDRSTVPRLCVRGRSGRWLTLQAVRGEPQSDGGVTMVVIEPAGVGEVAWIRASAYGLTRREREVVDLVVQGVSTKGISRRLYISEYTVQNHLSSVFEKVGVHSRRELVKRLFFEGLCPSFFG</sequence>
<keyword evidence="1" id="KW-0805">Transcription regulation</keyword>
<evidence type="ECO:0000313" key="6">
    <source>
        <dbReference type="Proteomes" id="UP000318065"/>
    </source>
</evidence>
<dbReference type="InterPro" id="IPR016032">
    <property type="entry name" value="Sig_transdc_resp-reg_C-effctor"/>
</dbReference>
<dbReference type="GO" id="GO:0006355">
    <property type="term" value="P:regulation of DNA-templated transcription"/>
    <property type="evidence" value="ECO:0007669"/>
    <property type="project" value="InterPro"/>
</dbReference>
<dbReference type="GO" id="GO:0003677">
    <property type="term" value="F:DNA binding"/>
    <property type="evidence" value="ECO:0007669"/>
    <property type="project" value="UniProtKB-KW"/>
</dbReference>
<proteinExistence type="predicted"/>
<name>A0A510HKJ9_9ACTN</name>
<feature type="domain" description="HTH luxR-type" evidence="4">
    <location>
        <begin position="296"/>
        <end position="361"/>
    </location>
</feature>
<dbReference type="PANTHER" id="PTHR44688:SF16">
    <property type="entry name" value="DNA-BINDING TRANSCRIPTIONAL ACTIVATOR DEVR_DOSR"/>
    <property type="match status" value="1"/>
</dbReference>
<evidence type="ECO:0000259" key="4">
    <source>
        <dbReference type="PROSITE" id="PS50043"/>
    </source>
</evidence>
<dbReference type="CDD" id="cd06170">
    <property type="entry name" value="LuxR_C_like"/>
    <property type="match status" value="1"/>
</dbReference>
<dbReference type="Pfam" id="PF00196">
    <property type="entry name" value="GerE"/>
    <property type="match status" value="1"/>
</dbReference>
<accession>A0A510HKJ9</accession>
<keyword evidence="2" id="KW-0238">DNA-binding</keyword>
<dbReference type="PROSITE" id="PS00622">
    <property type="entry name" value="HTH_LUXR_1"/>
    <property type="match status" value="1"/>
</dbReference>
<dbReference type="InterPro" id="IPR036388">
    <property type="entry name" value="WH-like_DNA-bd_sf"/>
</dbReference>
<evidence type="ECO:0000256" key="3">
    <source>
        <dbReference type="ARBA" id="ARBA00023163"/>
    </source>
</evidence>
<reference evidence="5" key="1">
    <citation type="journal article" date="2019" name="Microbiol. Resour. Announc.">
        <title>Complete Genome Sequence of Rubrobacter xylanophilus Strain AA3-22, Isolated from Arima Onsen in Japan.</title>
        <authorList>
            <person name="Tomariguchi N."/>
            <person name="Miyazaki K."/>
        </authorList>
    </citation>
    <scope>NUCLEOTIDE SEQUENCE [LARGE SCALE GENOMIC DNA]</scope>
    <source>
        <strain evidence="5">AA3-22</strain>
    </source>
</reference>
<keyword evidence="6" id="KW-1185">Reference proteome</keyword>
<evidence type="ECO:0000256" key="2">
    <source>
        <dbReference type="ARBA" id="ARBA00023125"/>
    </source>
</evidence>
<dbReference type="Proteomes" id="UP000318065">
    <property type="component" value="Chromosome"/>
</dbReference>
<dbReference type="PANTHER" id="PTHR44688">
    <property type="entry name" value="DNA-BINDING TRANSCRIPTIONAL ACTIVATOR DEVR_DOSR"/>
    <property type="match status" value="1"/>
</dbReference>
<evidence type="ECO:0000313" key="5">
    <source>
        <dbReference type="EMBL" id="BBL80551.1"/>
    </source>
</evidence>
<gene>
    <name evidence="5" type="ORF">RxyAA322_24050</name>
</gene>